<dbReference type="PANTHER" id="PTHR12121:SF34">
    <property type="entry name" value="PROTEIN ANGEL"/>
    <property type="match status" value="1"/>
</dbReference>
<dbReference type="GO" id="GO:0000175">
    <property type="term" value="F:3'-5'-RNA exonuclease activity"/>
    <property type="evidence" value="ECO:0007669"/>
    <property type="project" value="TreeGrafter"/>
</dbReference>
<protein>
    <submittedName>
        <fullName evidence="2">CSON002220 protein</fullName>
    </submittedName>
</protein>
<reference evidence="2" key="1">
    <citation type="submission" date="2018-04" db="EMBL/GenBank/DDBJ databases">
        <authorList>
            <person name="Go L.Y."/>
            <person name="Mitchell J.A."/>
        </authorList>
    </citation>
    <scope>NUCLEOTIDE SEQUENCE</scope>
    <source>
        <tissue evidence="2">Whole organism</tissue>
    </source>
</reference>
<dbReference type="OMA" id="RWITVDY"/>
<dbReference type="AlphaFoldDB" id="A0A336L0E7"/>
<sequence>MQRIFQFLIKSERYVTKATTTKTAVRTKYSKRVTTTISSPLHNPSADLTTTASNPNYCEKTNNNKNHAGFISDAQLDAAEALIKSRLSVKKQRKLKRYFSEPDLERMEYARDFQKLEAKLSDLRQWEHTPCWDQFVKSPQGTPFTLLSYNILAQNLLEAHPYLYRHHDPRALSWNYRNYRLVQEILSIQPQILCLQEVQESHLAMLEQQLSSLDLSVLYKKRTGFKDDGCAIFYNRKLFNLIEYHTIEYYQPNCQLLNRENVAIVAKLSSKSDPSCTFVVGTTHLLYNPRRQDVRLAQVQVLLAELDRIAYSADSKYVPVIMTGDFNLQPYTAPYKLLTKGQLKYDALLPRTLEKPRNDDNRQECAGKQLLPKNLGITDDCQHIHVVTTNERNFTKLHHTEKIYSVDEEDRIEVDYTENAPNIPFSTGELRHKFNFTSVYEHKLGKPDQEASTFQDQWVTVDYIFYTRDSNNAQDESLKLLGRYKLPPVHRCNDMGMVPNLYFGSDHLSLAAKFLIKGENKGKL</sequence>
<evidence type="ECO:0000259" key="1">
    <source>
        <dbReference type="Pfam" id="PF03372"/>
    </source>
</evidence>
<dbReference type="SUPFAM" id="SSF56219">
    <property type="entry name" value="DNase I-like"/>
    <property type="match status" value="1"/>
</dbReference>
<evidence type="ECO:0000313" key="3">
    <source>
        <dbReference type="EMBL" id="SSX30244.1"/>
    </source>
</evidence>
<dbReference type="EMBL" id="UFQT01001373">
    <property type="protein sequence ID" value="SSX30244.1"/>
    <property type="molecule type" value="Genomic_DNA"/>
</dbReference>
<organism evidence="2">
    <name type="scientific">Culicoides sonorensis</name>
    <name type="common">Biting midge</name>
    <dbReference type="NCBI Taxonomy" id="179676"/>
    <lineage>
        <taxon>Eukaryota</taxon>
        <taxon>Metazoa</taxon>
        <taxon>Ecdysozoa</taxon>
        <taxon>Arthropoda</taxon>
        <taxon>Hexapoda</taxon>
        <taxon>Insecta</taxon>
        <taxon>Pterygota</taxon>
        <taxon>Neoptera</taxon>
        <taxon>Endopterygota</taxon>
        <taxon>Diptera</taxon>
        <taxon>Nematocera</taxon>
        <taxon>Chironomoidea</taxon>
        <taxon>Ceratopogonidae</taxon>
        <taxon>Ceratopogoninae</taxon>
        <taxon>Culicoides</taxon>
        <taxon>Monoculicoides</taxon>
    </lineage>
</organism>
<feature type="domain" description="Endonuclease/exonuclease/phosphatase" evidence="1">
    <location>
        <begin position="147"/>
        <end position="507"/>
    </location>
</feature>
<dbReference type="Pfam" id="PF03372">
    <property type="entry name" value="Exo_endo_phos"/>
    <property type="match status" value="1"/>
</dbReference>
<dbReference type="InterPro" id="IPR036691">
    <property type="entry name" value="Endo/exonu/phosph_ase_sf"/>
</dbReference>
<dbReference type="InterPro" id="IPR005135">
    <property type="entry name" value="Endo/exonuclease/phosphatase"/>
</dbReference>
<gene>
    <name evidence="2" type="primary">CSON002220</name>
</gene>
<reference evidence="3" key="2">
    <citation type="submission" date="2018-07" db="EMBL/GenBank/DDBJ databases">
        <authorList>
            <person name="Quirk P.G."/>
            <person name="Krulwich T.A."/>
        </authorList>
    </citation>
    <scope>NUCLEOTIDE SEQUENCE</scope>
</reference>
<dbReference type="InterPro" id="IPR050410">
    <property type="entry name" value="CCR4/nocturin_mRNA_transcr"/>
</dbReference>
<proteinExistence type="predicted"/>
<dbReference type="PANTHER" id="PTHR12121">
    <property type="entry name" value="CARBON CATABOLITE REPRESSOR PROTEIN 4"/>
    <property type="match status" value="1"/>
</dbReference>
<dbReference type="EMBL" id="UFQS01001373">
    <property type="protein sequence ID" value="SSX10560.1"/>
    <property type="molecule type" value="Genomic_DNA"/>
</dbReference>
<name>A0A336L0E7_CULSO</name>
<evidence type="ECO:0000313" key="2">
    <source>
        <dbReference type="EMBL" id="SSX10560.1"/>
    </source>
</evidence>
<dbReference type="Gene3D" id="3.60.10.10">
    <property type="entry name" value="Endonuclease/exonuclease/phosphatase"/>
    <property type="match status" value="1"/>
</dbReference>
<accession>A0A336L0E7</accession>
<dbReference type="VEuPathDB" id="VectorBase:CSON002220"/>